<keyword evidence="2" id="KW-1185">Reference proteome</keyword>
<dbReference type="Gramene" id="PNW82999">
    <property type="protein sequence ID" value="PNW82999"/>
    <property type="gene ID" value="CHLRE_06g302426v5"/>
</dbReference>
<dbReference type="InParanoid" id="A0A2K3DR35"/>
<organism evidence="1 2">
    <name type="scientific">Chlamydomonas reinhardtii</name>
    <name type="common">Chlamydomonas smithii</name>
    <dbReference type="NCBI Taxonomy" id="3055"/>
    <lineage>
        <taxon>Eukaryota</taxon>
        <taxon>Viridiplantae</taxon>
        <taxon>Chlorophyta</taxon>
        <taxon>core chlorophytes</taxon>
        <taxon>Chlorophyceae</taxon>
        <taxon>CS clade</taxon>
        <taxon>Chlamydomonadales</taxon>
        <taxon>Chlamydomonadaceae</taxon>
        <taxon>Chlamydomonas</taxon>
    </lineage>
</organism>
<dbReference type="AlphaFoldDB" id="A0A2K3DR35"/>
<sequence>MSCAWVAISLSNSPVPSNNRTRSPGLKSLVQRQHEVHTCECLIRGRSSPTTLKK</sequence>
<evidence type="ECO:0000313" key="1">
    <source>
        <dbReference type="EMBL" id="PNW82999.1"/>
    </source>
</evidence>
<evidence type="ECO:0000313" key="2">
    <source>
        <dbReference type="Proteomes" id="UP000006906"/>
    </source>
</evidence>
<reference evidence="1 2" key="1">
    <citation type="journal article" date="2007" name="Science">
        <title>The Chlamydomonas genome reveals the evolution of key animal and plant functions.</title>
        <authorList>
            <person name="Merchant S.S."/>
            <person name="Prochnik S.E."/>
            <person name="Vallon O."/>
            <person name="Harris E.H."/>
            <person name="Karpowicz S.J."/>
            <person name="Witman G.B."/>
            <person name="Terry A."/>
            <person name="Salamov A."/>
            <person name="Fritz-Laylin L.K."/>
            <person name="Marechal-Drouard L."/>
            <person name="Marshall W.F."/>
            <person name="Qu L.H."/>
            <person name="Nelson D.R."/>
            <person name="Sanderfoot A.A."/>
            <person name="Spalding M.H."/>
            <person name="Kapitonov V.V."/>
            <person name="Ren Q."/>
            <person name="Ferris P."/>
            <person name="Lindquist E."/>
            <person name="Shapiro H."/>
            <person name="Lucas S.M."/>
            <person name="Grimwood J."/>
            <person name="Schmutz J."/>
            <person name="Cardol P."/>
            <person name="Cerutti H."/>
            <person name="Chanfreau G."/>
            <person name="Chen C.L."/>
            <person name="Cognat V."/>
            <person name="Croft M.T."/>
            <person name="Dent R."/>
            <person name="Dutcher S."/>
            <person name="Fernandez E."/>
            <person name="Fukuzawa H."/>
            <person name="Gonzalez-Ballester D."/>
            <person name="Gonzalez-Halphen D."/>
            <person name="Hallmann A."/>
            <person name="Hanikenne M."/>
            <person name="Hippler M."/>
            <person name="Inwood W."/>
            <person name="Jabbari K."/>
            <person name="Kalanon M."/>
            <person name="Kuras R."/>
            <person name="Lefebvre P.A."/>
            <person name="Lemaire S.D."/>
            <person name="Lobanov A.V."/>
            <person name="Lohr M."/>
            <person name="Manuell A."/>
            <person name="Meier I."/>
            <person name="Mets L."/>
            <person name="Mittag M."/>
            <person name="Mittelmeier T."/>
            <person name="Moroney J.V."/>
            <person name="Moseley J."/>
            <person name="Napoli C."/>
            <person name="Nedelcu A.M."/>
            <person name="Niyogi K."/>
            <person name="Novoselov S.V."/>
            <person name="Paulsen I.T."/>
            <person name="Pazour G."/>
            <person name="Purton S."/>
            <person name="Ral J.P."/>
            <person name="Riano-Pachon D.M."/>
            <person name="Riekhof W."/>
            <person name="Rymarquis L."/>
            <person name="Schroda M."/>
            <person name="Stern D."/>
            <person name="Umen J."/>
            <person name="Willows R."/>
            <person name="Wilson N."/>
            <person name="Zimmer S.L."/>
            <person name="Allmer J."/>
            <person name="Balk J."/>
            <person name="Bisova K."/>
            <person name="Chen C.J."/>
            <person name="Elias M."/>
            <person name="Gendler K."/>
            <person name="Hauser C."/>
            <person name="Lamb M.R."/>
            <person name="Ledford H."/>
            <person name="Long J.C."/>
            <person name="Minagawa J."/>
            <person name="Page M.D."/>
            <person name="Pan J."/>
            <person name="Pootakham W."/>
            <person name="Roje S."/>
            <person name="Rose A."/>
            <person name="Stahlberg E."/>
            <person name="Terauchi A.M."/>
            <person name="Yang P."/>
            <person name="Ball S."/>
            <person name="Bowler C."/>
            <person name="Dieckmann C.L."/>
            <person name="Gladyshev V.N."/>
            <person name="Green P."/>
            <person name="Jorgensen R."/>
            <person name="Mayfield S."/>
            <person name="Mueller-Roeber B."/>
            <person name="Rajamani S."/>
            <person name="Sayre R.T."/>
            <person name="Brokstein P."/>
            <person name="Dubchak I."/>
            <person name="Goodstein D."/>
            <person name="Hornick L."/>
            <person name="Huang Y.W."/>
            <person name="Jhaveri J."/>
            <person name="Luo Y."/>
            <person name="Martinez D."/>
            <person name="Ngau W.C."/>
            <person name="Otillar B."/>
            <person name="Poliakov A."/>
            <person name="Porter A."/>
            <person name="Szajkowski L."/>
            <person name="Werner G."/>
            <person name="Zhou K."/>
            <person name="Grigoriev I.V."/>
            <person name="Rokhsar D.S."/>
            <person name="Grossman A.R."/>
        </authorList>
    </citation>
    <scope>NUCLEOTIDE SEQUENCE [LARGE SCALE GENOMIC DNA]</scope>
    <source>
        <strain evidence="2">CC-503</strain>
    </source>
</reference>
<proteinExistence type="predicted"/>
<gene>
    <name evidence="1" type="ORF">CHLRE_06g302426v5</name>
</gene>
<dbReference type="GeneID" id="66053875"/>
<dbReference type="KEGG" id="cre:CHLRE_06g302426v5"/>
<name>A0A2K3DR35_CHLRE</name>
<dbReference type="Proteomes" id="UP000006906">
    <property type="component" value="Chromosome 6"/>
</dbReference>
<accession>A0A2K3DR35</accession>
<protein>
    <submittedName>
        <fullName evidence="1">Uncharacterized protein</fullName>
    </submittedName>
</protein>
<dbReference type="EMBL" id="CM008967">
    <property type="protein sequence ID" value="PNW82999.1"/>
    <property type="molecule type" value="Genomic_DNA"/>
</dbReference>
<dbReference type="RefSeq" id="XP_042924347.1">
    <property type="nucleotide sequence ID" value="XM_043063639.1"/>
</dbReference>